<name>A0A174BMD0_9FIRM</name>
<dbReference type="Pfam" id="PF22483">
    <property type="entry name" value="Mu-transpos_C_2"/>
    <property type="match status" value="1"/>
</dbReference>
<evidence type="ECO:0000313" key="4">
    <source>
        <dbReference type="EMBL" id="CUO00758.1"/>
    </source>
</evidence>
<dbReference type="GeneID" id="75077936"/>
<feature type="region of interest" description="Disordered" evidence="2">
    <location>
        <begin position="502"/>
        <end position="523"/>
    </location>
</feature>
<dbReference type="Gene3D" id="3.30.420.10">
    <property type="entry name" value="Ribonuclease H-like superfamily/Ribonuclease H"/>
    <property type="match status" value="1"/>
</dbReference>
<dbReference type="InterPro" id="IPR001584">
    <property type="entry name" value="Integrase_cat-core"/>
</dbReference>
<dbReference type="RefSeq" id="WP_055057941.1">
    <property type="nucleotide sequence ID" value="NZ_CYZP01000012.1"/>
</dbReference>
<evidence type="ECO:0000256" key="2">
    <source>
        <dbReference type="SAM" id="MobiDB-lite"/>
    </source>
</evidence>
<dbReference type="InterPro" id="IPR054353">
    <property type="entry name" value="IstA-like_C"/>
</dbReference>
<evidence type="ECO:0000313" key="5">
    <source>
        <dbReference type="Proteomes" id="UP000095645"/>
    </source>
</evidence>
<dbReference type="AlphaFoldDB" id="A0A174BMD0"/>
<feature type="domain" description="Integrase catalytic" evidence="3">
    <location>
        <begin position="136"/>
        <end position="322"/>
    </location>
</feature>
<dbReference type="EMBL" id="CYZP01000012">
    <property type="protein sequence ID" value="CUO00758.1"/>
    <property type="molecule type" value="Genomic_DNA"/>
</dbReference>
<accession>A0A174BMD0</accession>
<dbReference type="InterPro" id="IPR036397">
    <property type="entry name" value="RNaseH_sf"/>
</dbReference>
<organism evidence="4 5">
    <name type="scientific">Blautia obeum</name>
    <dbReference type="NCBI Taxonomy" id="40520"/>
    <lineage>
        <taxon>Bacteria</taxon>
        <taxon>Bacillati</taxon>
        <taxon>Bacillota</taxon>
        <taxon>Clostridia</taxon>
        <taxon>Lachnospirales</taxon>
        <taxon>Lachnospiraceae</taxon>
        <taxon>Blautia</taxon>
    </lineage>
</organism>
<dbReference type="PANTHER" id="PTHR35004:SF8">
    <property type="entry name" value="TRANSPOSASE RV3428C-RELATED"/>
    <property type="match status" value="1"/>
</dbReference>
<dbReference type="Proteomes" id="UP000095645">
    <property type="component" value="Unassembled WGS sequence"/>
</dbReference>
<evidence type="ECO:0000259" key="3">
    <source>
        <dbReference type="PROSITE" id="PS50994"/>
    </source>
</evidence>
<dbReference type="PANTHER" id="PTHR35004">
    <property type="entry name" value="TRANSPOSASE RV3428C-RELATED"/>
    <property type="match status" value="1"/>
</dbReference>
<evidence type="ECO:0000256" key="1">
    <source>
        <dbReference type="ARBA" id="ARBA00009277"/>
    </source>
</evidence>
<dbReference type="GO" id="GO:0003676">
    <property type="term" value="F:nucleic acid binding"/>
    <property type="evidence" value="ECO:0007669"/>
    <property type="project" value="InterPro"/>
</dbReference>
<protein>
    <submittedName>
        <fullName evidence="4">Transposase and inactivated derivatives</fullName>
    </submittedName>
</protein>
<dbReference type="PROSITE" id="PS50994">
    <property type="entry name" value="INTEGRASE"/>
    <property type="match status" value="1"/>
</dbReference>
<comment type="similarity">
    <text evidence="1">Belongs to the transposase IS21/IS408/IS1162 family.</text>
</comment>
<dbReference type="GO" id="GO:0015074">
    <property type="term" value="P:DNA integration"/>
    <property type="evidence" value="ECO:0007669"/>
    <property type="project" value="InterPro"/>
</dbReference>
<reference evidence="4 5" key="1">
    <citation type="submission" date="2015-09" db="EMBL/GenBank/DDBJ databases">
        <authorList>
            <consortium name="Pathogen Informatics"/>
        </authorList>
    </citation>
    <scope>NUCLEOTIDE SEQUENCE [LARGE SCALE GENOMIC DNA]</scope>
    <source>
        <strain evidence="4 5">2789STDY5834861</strain>
    </source>
</reference>
<proteinExistence type="inferred from homology"/>
<sequence length="523" mass="60755">MHDYNTILGVIELRLSKVSYDSVQKRYRIGRSGIALIMNRYKDSGLSLDDLRQMPASKVVDLIYPKENLRHKDIPLPDFEKIHEQMIQMGKHADLSFLWIDYKKEHPNGYQLAQFYKLYRDFMVDAYGTSKTSMPVERIPGEKMYIDWVGDQPELLLDTTTGELRKVHIFTTTLGFSSLVYAEIFPDEKLPHFITGTVHALSYYGAVPKYLVPDNLRTAVTRHSKDELVLQSAFSDLETFYDTIVLPPPPRKPKGKPTVENHVRFLETHLVEELKKDTYISLEALNAAVKKIVADINQRPFQKKSDIRKSRMNGFEKYDKPRMNQLPGESYTLCDYKYFLKVPDNYHLEYDAHYYSVLYTYKGKPAILKATMTEIRICDEYNRLICRHPRSYRDFPLYITDDNHMPPEHLYYKEVNAHDGAYYRRWASVYGESMVTLIDRILRSSKHEEQAYNSCAGVLHSCKDVPHRLVQEAAEKCVEANACKYSYFKKVLSMVQNNHSSSAINGTGKLPSHTNIRGKEAYK</sequence>
<gene>
    <name evidence="4" type="ORF">ERS852476_01643</name>
</gene>